<dbReference type="Pfam" id="PF00533">
    <property type="entry name" value="BRCT"/>
    <property type="match status" value="1"/>
</dbReference>
<proteinExistence type="predicted"/>
<dbReference type="SMART" id="SM00292">
    <property type="entry name" value="BRCT"/>
    <property type="match status" value="2"/>
</dbReference>
<dbReference type="EMBL" id="CANTUO010000005">
    <property type="protein sequence ID" value="CAI5759865.1"/>
    <property type="molecule type" value="Genomic_DNA"/>
</dbReference>
<accession>A0A9W4U0C9</accession>
<evidence type="ECO:0000256" key="3">
    <source>
        <dbReference type="ARBA" id="ARBA00023242"/>
    </source>
</evidence>
<dbReference type="Pfam" id="PF08605">
    <property type="entry name" value="Rad9_Rad53_bind"/>
    <property type="match status" value="1"/>
</dbReference>
<feature type="compositionally biased region" description="Polar residues" evidence="4">
    <location>
        <begin position="349"/>
        <end position="363"/>
    </location>
</feature>
<reference evidence="6" key="1">
    <citation type="submission" date="2022-12" db="EMBL/GenBank/DDBJ databases">
        <authorList>
            <person name="Brejova B."/>
        </authorList>
    </citation>
    <scope>NUCLEOTIDE SEQUENCE</scope>
</reference>
<dbReference type="OrthoDB" id="129353at2759"/>
<feature type="domain" description="BRCT" evidence="5">
    <location>
        <begin position="710"/>
        <end position="821"/>
    </location>
</feature>
<dbReference type="InterPro" id="IPR001357">
    <property type="entry name" value="BRCT_dom"/>
</dbReference>
<evidence type="ECO:0000259" key="5">
    <source>
        <dbReference type="PROSITE" id="PS50172"/>
    </source>
</evidence>
<evidence type="ECO:0000256" key="2">
    <source>
        <dbReference type="ARBA" id="ARBA00022763"/>
    </source>
</evidence>
<dbReference type="Gene3D" id="3.40.50.10190">
    <property type="entry name" value="BRCT domain"/>
    <property type="match status" value="2"/>
</dbReference>
<dbReference type="CDD" id="cd17745">
    <property type="entry name" value="BRCT_p53bp1_rpt1"/>
    <property type="match status" value="1"/>
</dbReference>
<dbReference type="InterPro" id="IPR047250">
    <property type="entry name" value="BRCT_p53bp1-like_rpt2"/>
</dbReference>
<gene>
    <name evidence="6" type="ORF">CANVERA_P4377</name>
</gene>
<evidence type="ECO:0000313" key="7">
    <source>
        <dbReference type="Proteomes" id="UP001152885"/>
    </source>
</evidence>
<dbReference type="GO" id="GO:0000077">
    <property type="term" value="P:DNA damage checkpoint signaling"/>
    <property type="evidence" value="ECO:0007669"/>
    <property type="project" value="TreeGrafter"/>
</dbReference>
<keyword evidence="3" id="KW-0539">Nucleus</keyword>
<name>A0A9W4U0C9_9ASCO</name>
<dbReference type="SUPFAM" id="SSF52113">
    <property type="entry name" value="BRCT domain"/>
    <property type="match status" value="2"/>
</dbReference>
<dbReference type="InterPro" id="IPR047252">
    <property type="entry name" value="TP53BP1-like"/>
</dbReference>
<dbReference type="PANTHER" id="PTHR15321:SF3">
    <property type="entry name" value="TP53-BINDING PROTEIN 1"/>
    <property type="match status" value="1"/>
</dbReference>
<dbReference type="GO" id="GO:0045944">
    <property type="term" value="P:positive regulation of transcription by RNA polymerase II"/>
    <property type="evidence" value="ECO:0007669"/>
    <property type="project" value="TreeGrafter"/>
</dbReference>
<keyword evidence="2" id="KW-0227">DNA damage</keyword>
<dbReference type="CDD" id="cd17724">
    <property type="entry name" value="BRCT_p53bp1_rpt2"/>
    <property type="match status" value="1"/>
</dbReference>
<evidence type="ECO:0000313" key="6">
    <source>
        <dbReference type="EMBL" id="CAI5759865.1"/>
    </source>
</evidence>
<feature type="region of interest" description="Disordered" evidence="4">
    <location>
        <begin position="128"/>
        <end position="167"/>
    </location>
</feature>
<feature type="compositionally biased region" description="Acidic residues" evidence="4">
    <location>
        <begin position="141"/>
        <end position="155"/>
    </location>
</feature>
<comment type="caution">
    <text evidence="6">The sequence shown here is derived from an EMBL/GenBank/DDBJ whole genome shotgun (WGS) entry which is preliminary data.</text>
</comment>
<dbReference type="GO" id="GO:0042393">
    <property type="term" value="F:histone binding"/>
    <property type="evidence" value="ECO:0007669"/>
    <property type="project" value="TreeGrafter"/>
</dbReference>
<dbReference type="InterPro" id="IPR013914">
    <property type="entry name" value="Rad9_Rad53-bd_dom_fun"/>
</dbReference>
<dbReference type="PANTHER" id="PTHR15321">
    <property type="entry name" value="TUMOR SUPPRESSOR P53-BINDING PROTEIN 1"/>
    <property type="match status" value="1"/>
</dbReference>
<evidence type="ECO:0000256" key="4">
    <source>
        <dbReference type="SAM" id="MobiDB-lite"/>
    </source>
</evidence>
<protein>
    <recommendedName>
        <fullName evidence="5">BRCT domain-containing protein</fullName>
    </recommendedName>
</protein>
<dbReference type="GO" id="GO:0005634">
    <property type="term" value="C:nucleus"/>
    <property type="evidence" value="ECO:0007669"/>
    <property type="project" value="UniProtKB-SubCell"/>
</dbReference>
<sequence length="824" mass="94987">MNNITTQVDKTIDDTNEHRDDISSSLVFGNDIGTQDIQYNDNENDTLVNDTLELQQQQQQQQQQSNDNLKDTQVISKSAVVVQDTQIIPKINDTRVISKINENDTQIIPKLELDDTQVIPKDTEISKRQVINTQEQSGIIQEDEEEEEEEEEEEDPQNKESLNDDIIDNTKDLEIRSDEEIEEIEDFKYGYDDSLLTHQIKHKKTQQKILTKGKIDLRRGNTVGLGKISMSSKPLLKRNYSVPLVLASSSPQQQMNQDQYSGDEKLDHEKGDLTIDTTVAGQLIPPSSPENENNDHNISKDFSLGASEIDEPEITNNDLDNELGTTSNLEVLTSKKVISNNDDLEVLTPKQTQDNNIAPTPEQTQDDSGSEVEVVVLKKRRLNNIIESQTSPTPILREETSDIFTFKDIKNRNSVWASYNLKMYTGKLITKFHDYSTIEFHEGNYEIKNQDLFLLDIRIGDTLHIKSNITTKYIVTGLSRENQDSIPCIRGYNTVYLKTTRRTSKEVKKSLSECFMELSDWVIHQQKYKIIDETETIQSTPKKLTRTETNELISPNKKLNLRDESQTLNGKLFCITNVDNERKNYIKSLIESNGGLVIEKELYEMFQFCKYQTWYLEGLEFFNNIDFAAILSNNYCRSPKYLQGLALGWPIISDSFIIDVIKNGQLFNNWPCYLLPSGESKDLNCVKSLDIFQFKLNYDKGFKLSHQLKNNNHLLNNYRILIINSRKNNESLETCKFIFYCFGAIDLTFINEVEIQENLKLMKSGSNVLIYENDGYSAEEKLKKLTKRKKGKRVNLRFVNWEWVVQCVISGYIRDDRPMLTINV</sequence>
<feature type="region of interest" description="Disordered" evidence="4">
    <location>
        <begin position="349"/>
        <end position="370"/>
    </location>
</feature>
<feature type="compositionally biased region" description="Polar residues" evidence="4">
    <location>
        <begin position="129"/>
        <end position="139"/>
    </location>
</feature>
<feature type="compositionally biased region" description="Basic and acidic residues" evidence="4">
    <location>
        <begin position="156"/>
        <end position="167"/>
    </location>
</feature>
<dbReference type="PROSITE" id="PS50172">
    <property type="entry name" value="BRCT"/>
    <property type="match status" value="1"/>
</dbReference>
<evidence type="ECO:0000256" key="1">
    <source>
        <dbReference type="ARBA" id="ARBA00004123"/>
    </source>
</evidence>
<dbReference type="Proteomes" id="UP001152885">
    <property type="component" value="Unassembled WGS sequence"/>
</dbReference>
<comment type="subcellular location">
    <subcellularLocation>
        <location evidence="1">Nucleus</location>
    </subcellularLocation>
</comment>
<dbReference type="InterPro" id="IPR036420">
    <property type="entry name" value="BRCT_dom_sf"/>
</dbReference>
<dbReference type="InterPro" id="IPR047249">
    <property type="entry name" value="BRCT_p53bp1-like_rpt1"/>
</dbReference>
<organism evidence="6 7">
    <name type="scientific">Candida verbasci</name>
    <dbReference type="NCBI Taxonomy" id="1227364"/>
    <lineage>
        <taxon>Eukaryota</taxon>
        <taxon>Fungi</taxon>
        <taxon>Dikarya</taxon>
        <taxon>Ascomycota</taxon>
        <taxon>Saccharomycotina</taxon>
        <taxon>Pichiomycetes</taxon>
        <taxon>Debaryomycetaceae</taxon>
        <taxon>Candida/Lodderomyces clade</taxon>
        <taxon>Candida</taxon>
    </lineage>
</organism>
<keyword evidence="7" id="KW-1185">Reference proteome</keyword>
<dbReference type="AlphaFoldDB" id="A0A9W4U0C9"/>